<evidence type="ECO:0000313" key="3">
    <source>
        <dbReference type="EMBL" id="KAK3045920.1"/>
    </source>
</evidence>
<dbReference type="EMBL" id="JAWDJX010000134">
    <property type="protein sequence ID" value="KAK3045920.1"/>
    <property type="molecule type" value="Genomic_DNA"/>
</dbReference>
<comment type="caution">
    <text evidence="3">The sequence shown here is derived from an EMBL/GenBank/DDBJ whole genome shotgun (WGS) entry which is preliminary data.</text>
</comment>
<organism evidence="3 4">
    <name type="scientific">Extremus antarcticus</name>
    <dbReference type="NCBI Taxonomy" id="702011"/>
    <lineage>
        <taxon>Eukaryota</taxon>
        <taxon>Fungi</taxon>
        <taxon>Dikarya</taxon>
        <taxon>Ascomycota</taxon>
        <taxon>Pezizomycotina</taxon>
        <taxon>Dothideomycetes</taxon>
        <taxon>Dothideomycetidae</taxon>
        <taxon>Mycosphaerellales</taxon>
        <taxon>Extremaceae</taxon>
        <taxon>Extremus</taxon>
    </lineage>
</organism>
<evidence type="ECO:0000313" key="4">
    <source>
        <dbReference type="Proteomes" id="UP001271007"/>
    </source>
</evidence>
<keyword evidence="2" id="KW-0560">Oxidoreductase</keyword>
<dbReference type="PANTHER" id="PTHR43669">
    <property type="entry name" value="5-KETO-D-GLUCONATE 5-REDUCTASE"/>
    <property type="match status" value="1"/>
</dbReference>
<accession>A0AAJ0D9U9</accession>
<sequence>MNRILVIGGTSDVGESFVKRFHKMGKSVIVTGRREQKLKELQESLIGVDVYAMDIGNLRTLPSHVDTIFSRFPDVDTVWENLGIQYSSDIKDVSTTTHEKVSEEIVVNVTAPMILARHFIPRLLKQSTETNFMITSSGLGFVPVGSLFPIYCPAKAAIHAYPVGIRQALKGTNVNVLELVPPFVGGTELGAEHKDKVAKLTPMGLEEFTDDIFKVWDETQSKDLKEVVAGSAVNRVDAWRSSIGEILVNSGLGG</sequence>
<dbReference type="SUPFAM" id="SSF51735">
    <property type="entry name" value="NAD(P)-binding Rossmann-fold domains"/>
    <property type="match status" value="1"/>
</dbReference>
<dbReference type="Pfam" id="PF00106">
    <property type="entry name" value="adh_short"/>
    <property type="match status" value="1"/>
</dbReference>
<dbReference type="Gene3D" id="3.40.50.720">
    <property type="entry name" value="NAD(P)-binding Rossmann-like Domain"/>
    <property type="match status" value="1"/>
</dbReference>
<evidence type="ECO:0000256" key="2">
    <source>
        <dbReference type="ARBA" id="ARBA00023002"/>
    </source>
</evidence>
<evidence type="ECO:0000256" key="1">
    <source>
        <dbReference type="ARBA" id="ARBA00006484"/>
    </source>
</evidence>
<protein>
    <submittedName>
        <fullName evidence="3">Uncharacterized protein</fullName>
    </submittedName>
</protein>
<dbReference type="GO" id="GO:0016491">
    <property type="term" value="F:oxidoreductase activity"/>
    <property type="evidence" value="ECO:0007669"/>
    <property type="project" value="UniProtKB-KW"/>
</dbReference>
<dbReference type="InterPro" id="IPR036291">
    <property type="entry name" value="NAD(P)-bd_dom_sf"/>
</dbReference>
<keyword evidence="4" id="KW-1185">Reference proteome</keyword>
<gene>
    <name evidence="3" type="ORF">LTR09_012550</name>
</gene>
<dbReference type="PANTHER" id="PTHR43669:SF3">
    <property type="entry name" value="ALCOHOL DEHYDROGENASE, PUTATIVE (AFU_ORTHOLOGUE AFUA_3G03445)-RELATED"/>
    <property type="match status" value="1"/>
</dbReference>
<dbReference type="Proteomes" id="UP001271007">
    <property type="component" value="Unassembled WGS sequence"/>
</dbReference>
<reference evidence="3" key="1">
    <citation type="submission" date="2023-04" db="EMBL/GenBank/DDBJ databases">
        <title>Black Yeasts Isolated from many extreme environments.</title>
        <authorList>
            <person name="Coleine C."/>
            <person name="Stajich J.E."/>
            <person name="Selbmann L."/>
        </authorList>
    </citation>
    <scope>NUCLEOTIDE SEQUENCE</scope>
    <source>
        <strain evidence="3">CCFEE 5312</strain>
    </source>
</reference>
<proteinExistence type="inferred from homology"/>
<name>A0AAJ0D9U9_9PEZI</name>
<dbReference type="InterPro" id="IPR002347">
    <property type="entry name" value="SDR_fam"/>
</dbReference>
<dbReference type="AlphaFoldDB" id="A0AAJ0D9U9"/>
<comment type="similarity">
    <text evidence="1">Belongs to the short-chain dehydrogenases/reductases (SDR) family.</text>
</comment>